<keyword evidence="2" id="KW-1185">Reference proteome</keyword>
<reference evidence="1 2" key="1">
    <citation type="journal article" date="2020" name="Cell">
        <title>Large-Scale Comparative Analyses of Tick Genomes Elucidate Their Genetic Diversity and Vector Capacities.</title>
        <authorList>
            <consortium name="Tick Genome and Microbiome Consortium (TIGMIC)"/>
            <person name="Jia N."/>
            <person name="Wang J."/>
            <person name="Shi W."/>
            <person name="Du L."/>
            <person name="Sun Y."/>
            <person name="Zhan W."/>
            <person name="Jiang J.F."/>
            <person name="Wang Q."/>
            <person name="Zhang B."/>
            <person name="Ji P."/>
            <person name="Bell-Sakyi L."/>
            <person name="Cui X.M."/>
            <person name="Yuan T.T."/>
            <person name="Jiang B.G."/>
            <person name="Yang W.F."/>
            <person name="Lam T.T."/>
            <person name="Chang Q.C."/>
            <person name="Ding S.J."/>
            <person name="Wang X.J."/>
            <person name="Zhu J.G."/>
            <person name="Ruan X.D."/>
            <person name="Zhao L."/>
            <person name="Wei J.T."/>
            <person name="Ye R.Z."/>
            <person name="Que T.C."/>
            <person name="Du C.H."/>
            <person name="Zhou Y.H."/>
            <person name="Cheng J.X."/>
            <person name="Dai P.F."/>
            <person name="Guo W.B."/>
            <person name="Han X.H."/>
            <person name="Huang E.J."/>
            <person name="Li L.F."/>
            <person name="Wei W."/>
            <person name="Gao Y.C."/>
            <person name="Liu J.Z."/>
            <person name="Shao H.Z."/>
            <person name="Wang X."/>
            <person name="Wang C.C."/>
            <person name="Yang T.C."/>
            <person name="Huo Q.B."/>
            <person name="Li W."/>
            <person name="Chen H.Y."/>
            <person name="Chen S.E."/>
            <person name="Zhou L.G."/>
            <person name="Ni X.B."/>
            <person name="Tian J.H."/>
            <person name="Sheng Y."/>
            <person name="Liu T."/>
            <person name="Pan Y.S."/>
            <person name="Xia L.Y."/>
            <person name="Li J."/>
            <person name="Zhao F."/>
            <person name="Cao W.C."/>
        </authorList>
    </citation>
    <scope>NUCLEOTIDE SEQUENCE [LARGE SCALE GENOMIC DNA]</scope>
    <source>
        <strain evidence="1">Iper-2018</strain>
    </source>
</reference>
<sequence>MGHCPLKNEKRLKSRGRSAFDFRSEKDSGVVICQWYDNRGVIMGSNTHSVNPGSQLQLAGFKLQVAIGLMKAEDATDAELENSWFNPLSNRAWDIPDSVRYDGVNHVPIKVPQQSAPRCKLPTSNRRSRMECRNIMRHFSDSNEHTGSSQFLNIASAPKFDSAARPPEGNTPPAGVSAILRWSQRSPPPAPKEESLVKLVDWAIESGDLQAAEKVLDHLFYVA</sequence>
<name>A0AC60QNG0_IXOPE</name>
<accession>A0AC60QNG0</accession>
<protein>
    <submittedName>
        <fullName evidence="1">Uncharacterized protein</fullName>
    </submittedName>
</protein>
<evidence type="ECO:0000313" key="1">
    <source>
        <dbReference type="EMBL" id="KAG0437417.1"/>
    </source>
</evidence>
<evidence type="ECO:0000313" key="2">
    <source>
        <dbReference type="Proteomes" id="UP000805193"/>
    </source>
</evidence>
<gene>
    <name evidence="1" type="ORF">HPB47_017454</name>
</gene>
<dbReference type="Proteomes" id="UP000805193">
    <property type="component" value="Unassembled WGS sequence"/>
</dbReference>
<comment type="caution">
    <text evidence="1">The sequence shown here is derived from an EMBL/GenBank/DDBJ whole genome shotgun (WGS) entry which is preliminary data.</text>
</comment>
<proteinExistence type="predicted"/>
<organism evidence="1 2">
    <name type="scientific">Ixodes persulcatus</name>
    <name type="common">Taiga tick</name>
    <dbReference type="NCBI Taxonomy" id="34615"/>
    <lineage>
        <taxon>Eukaryota</taxon>
        <taxon>Metazoa</taxon>
        <taxon>Ecdysozoa</taxon>
        <taxon>Arthropoda</taxon>
        <taxon>Chelicerata</taxon>
        <taxon>Arachnida</taxon>
        <taxon>Acari</taxon>
        <taxon>Parasitiformes</taxon>
        <taxon>Ixodida</taxon>
        <taxon>Ixodoidea</taxon>
        <taxon>Ixodidae</taxon>
        <taxon>Ixodinae</taxon>
        <taxon>Ixodes</taxon>
    </lineage>
</organism>
<dbReference type="EMBL" id="JABSTQ010006375">
    <property type="protein sequence ID" value="KAG0437417.1"/>
    <property type="molecule type" value="Genomic_DNA"/>
</dbReference>